<comment type="caution">
    <text evidence="5">The sequence shown here is derived from an EMBL/GenBank/DDBJ whole genome shotgun (WGS) entry which is preliminary data.</text>
</comment>
<accession>A0ABP8LWQ7</accession>
<dbReference type="EMBL" id="BAABEY010000018">
    <property type="protein sequence ID" value="GAA4437524.1"/>
    <property type="molecule type" value="Genomic_DNA"/>
</dbReference>
<sequence length="351" mass="38021">MKIEVLLAMIPIGLVACTEKKDTFKQNNQSPPIVDVVVAQTNNLAATIELNGSIVSNEFVQLMPETSGRLIFLNVPEGKVVSKGTVIARINDADLQAQLRKTQVQLDMAELSEERLRKLLAVNGVNQADFDLAQNQVNSLKADLEITKALIDKTVVTAPFTGRVGLRQISEGAFVTSSTVIATMQETNQLKVDFNVPEEYIAYIKVGTMVDVEVDKAEGVTIQARIVATEPQVDVTSRNITVRAVLQKNTVSPGAFAKVYLHQGDVRRVIQIPANSIIPEAKAKKVILVRNGKAEQVEVETGVRQASLVEITRGVSAGDTVVVSGVLFARAGRPVKVRDVKGLDAFAEKTL</sequence>
<dbReference type="Proteomes" id="UP001501508">
    <property type="component" value="Unassembled WGS sequence"/>
</dbReference>
<dbReference type="PANTHER" id="PTHR30469:SF36">
    <property type="entry name" value="BLL3903 PROTEIN"/>
    <property type="match status" value="1"/>
</dbReference>
<evidence type="ECO:0000259" key="3">
    <source>
        <dbReference type="Pfam" id="PF25954"/>
    </source>
</evidence>
<feature type="domain" description="CusB-like beta-barrel" evidence="3">
    <location>
        <begin position="192"/>
        <end position="263"/>
    </location>
</feature>
<name>A0ABP8LWQ7_9BACT</name>
<evidence type="ECO:0000259" key="2">
    <source>
        <dbReference type="Pfam" id="PF25917"/>
    </source>
</evidence>
<feature type="domain" description="Multidrug resistance protein MdtA-like barrel-sandwich hybrid" evidence="2">
    <location>
        <begin position="60"/>
        <end position="179"/>
    </location>
</feature>
<organism evidence="5 6">
    <name type="scientific">Ravibacter arvi</name>
    <dbReference type="NCBI Taxonomy" id="2051041"/>
    <lineage>
        <taxon>Bacteria</taxon>
        <taxon>Pseudomonadati</taxon>
        <taxon>Bacteroidota</taxon>
        <taxon>Cytophagia</taxon>
        <taxon>Cytophagales</taxon>
        <taxon>Spirosomataceae</taxon>
        <taxon>Ravibacter</taxon>
    </lineage>
</organism>
<dbReference type="PANTHER" id="PTHR30469">
    <property type="entry name" value="MULTIDRUG RESISTANCE PROTEIN MDTA"/>
    <property type="match status" value="1"/>
</dbReference>
<dbReference type="Gene3D" id="2.40.420.20">
    <property type="match status" value="1"/>
</dbReference>
<dbReference type="Gene3D" id="2.40.50.100">
    <property type="match status" value="1"/>
</dbReference>
<dbReference type="Pfam" id="PF25917">
    <property type="entry name" value="BSH_RND"/>
    <property type="match status" value="1"/>
</dbReference>
<protein>
    <submittedName>
        <fullName evidence="5">Efflux RND transporter periplasmic adaptor subunit</fullName>
    </submittedName>
</protein>
<feature type="domain" description="YknX-like C-terminal permuted SH3-like" evidence="4">
    <location>
        <begin position="269"/>
        <end position="337"/>
    </location>
</feature>
<dbReference type="InterPro" id="IPR058637">
    <property type="entry name" value="YknX-like_C"/>
</dbReference>
<keyword evidence="6" id="KW-1185">Reference proteome</keyword>
<evidence type="ECO:0000259" key="4">
    <source>
        <dbReference type="Pfam" id="PF25989"/>
    </source>
</evidence>
<dbReference type="SUPFAM" id="SSF111369">
    <property type="entry name" value="HlyD-like secretion proteins"/>
    <property type="match status" value="1"/>
</dbReference>
<dbReference type="Gene3D" id="2.40.30.170">
    <property type="match status" value="1"/>
</dbReference>
<dbReference type="RefSeq" id="WP_345027984.1">
    <property type="nucleotide sequence ID" value="NZ_BAABEY010000018.1"/>
</dbReference>
<proteinExistence type="inferred from homology"/>
<dbReference type="InterPro" id="IPR058792">
    <property type="entry name" value="Beta-barrel_RND_2"/>
</dbReference>
<gene>
    <name evidence="5" type="ORF">GCM10023091_16870</name>
</gene>
<dbReference type="InterPro" id="IPR006143">
    <property type="entry name" value="RND_pump_MFP"/>
</dbReference>
<evidence type="ECO:0000313" key="5">
    <source>
        <dbReference type="EMBL" id="GAA4437524.1"/>
    </source>
</evidence>
<comment type="similarity">
    <text evidence="1">Belongs to the membrane fusion protein (MFP) (TC 8.A.1) family.</text>
</comment>
<reference evidence="6" key="1">
    <citation type="journal article" date="2019" name="Int. J. Syst. Evol. Microbiol.">
        <title>The Global Catalogue of Microorganisms (GCM) 10K type strain sequencing project: providing services to taxonomists for standard genome sequencing and annotation.</title>
        <authorList>
            <consortium name="The Broad Institute Genomics Platform"/>
            <consortium name="The Broad Institute Genome Sequencing Center for Infectious Disease"/>
            <person name="Wu L."/>
            <person name="Ma J."/>
        </authorList>
    </citation>
    <scope>NUCLEOTIDE SEQUENCE [LARGE SCALE GENOMIC DNA]</scope>
    <source>
        <strain evidence="6">JCM 31920</strain>
    </source>
</reference>
<dbReference type="Gene3D" id="1.10.287.470">
    <property type="entry name" value="Helix hairpin bin"/>
    <property type="match status" value="1"/>
</dbReference>
<evidence type="ECO:0000313" key="6">
    <source>
        <dbReference type="Proteomes" id="UP001501508"/>
    </source>
</evidence>
<dbReference type="Pfam" id="PF25954">
    <property type="entry name" value="Beta-barrel_RND_2"/>
    <property type="match status" value="1"/>
</dbReference>
<dbReference type="NCBIfam" id="TIGR01730">
    <property type="entry name" value="RND_mfp"/>
    <property type="match status" value="1"/>
</dbReference>
<evidence type="ECO:0000256" key="1">
    <source>
        <dbReference type="ARBA" id="ARBA00009477"/>
    </source>
</evidence>
<dbReference type="PROSITE" id="PS51257">
    <property type="entry name" value="PROKAR_LIPOPROTEIN"/>
    <property type="match status" value="1"/>
</dbReference>
<dbReference type="InterPro" id="IPR058625">
    <property type="entry name" value="MdtA-like_BSH"/>
</dbReference>
<dbReference type="Pfam" id="PF25989">
    <property type="entry name" value="YknX_C"/>
    <property type="match status" value="1"/>
</dbReference>